<dbReference type="Pfam" id="PF13443">
    <property type="entry name" value="HTH_26"/>
    <property type="match status" value="1"/>
</dbReference>
<dbReference type="GO" id="GO:0003677">
    <property type="term" value="F:DNA binding"/>
    <property type="evidence" value="ECO:0007669"/>
    <property type="project" value="InterPro"/>
</dbReference>
<protein>
    <recommendedName>
        <fullName evidence="1">HTH cro/C1-type domain-containing protein</fullName>
    </recommendedName>
</protein>
<dbReference type="InterPro" id="IPR010982">
    <property type="entry name" value="Lambda_DNA-bd_dom_sf"/>
</dbReference>
<dbReference type="RefSeq" id="WP_126628446.1">
    <property type="nucleotide sequence ID" value="NZ_BIFT01000001.1"/>
</dbReference>
<evidence type="ECO:0000313" key="2">
    <source>
        <dbReference type="EMBL" id="GCE28198.1"/>
    </source>
</evidence>
<dbReference type="PROSITE" id="PS50943">
    <property type="entry name" value="HTH_CROC1"/>
    <property type="match status" value="1"/>
</dbReference>
<dbReference type="Proteomes" id="UP000287171">
    <property type="component" value="Unassembled WGS sequence"/>
</dbReference>
<dbReference type="AlphaFoldDB" id="A0A402B9Z5"/>
<keyword evidence="3" id="KW-1185">Reference proteome</keyword>
<dbReference type="EMBL" id="BIFT01000001">
    <property type="protein sequence ID" value="GCE28198.1"/>
    <property type="molecule type" value="Genomic_DNA"/>
</dbReference>
<comment type="caution">
    <text evidence="2">The sequence shown here is derived from an EMBL/GenBank/DDBJ whole genome shotgun (WGS) entry which is preliminary data.</text>
</comment>
<dbReference type="SUPFAM" id="SSF47413">
    <property type="entry name" value="lambda repressor-like DNA-binding domains"/>
    <property type="match status" value="1"/>
</dbReference>
<dbReference type="InterPro" id="IPR001387">
    <property type="entry name" value="Cro/C1-type_HTH"/>
</dbReference>
<evidence type="ECO:0000259" key="1">
    <source>
        <dbReference type="PROSITE" id="PS50943"/>
    </source>
</evidence>
<sequence length="80" mass="8936">MEIQLKVKEIATQKGFNQSSLSRAANVDFKTVKRIFQDPTRDVSLSTIVKIAWALNVPLDDLMDVRGEPHSRPDASNPEA</sequence>
<feature type="domain" description="HTH cro/C1-type" evidence="1">
    <location>
        <begin position="7"/>
        <end position="62"/>
    </location>
</feature>
<dbReference type="Gene3D" id="1.10.260.40">
    <property type="entry name" value="lambda repressor-like DNA-binding domains"/>
    <property type="match status" value="1"/>
</dbReference>
<gene>
    <name evidence="2" type="ORF">KDA_36820</name>
</gene>
<dbReference type="CDD" id="cd00093">
    <property type="entry name" value="HTH_XRE"/>
    <property type="match status" value="1"/>
</dbReference>
<accession>A0A402B9Z5</accession>
<dbReference type="SMART" id="SM00530">
    <property type="entry name" value="HTH_XRE"/>
    <property type="match status" value="1"/>
</dbReference>
<name>A0A402B9Z5_9CHLR</name>
<dbReference type="OrthoDB" id="164723at2"/>
<reference evidence="3" key="1">
    <citation type="submission" date="2018-12" db="EMBL/GenBank/DDBJ databases">
        <title>Tengunoibacter tsumagoiensis gen. nov., sp. nov., Dictyobacter kobayashii sp. nov., D. alpinus sp. nov., and D. joshuensis sp. nov. and description of Dictyobacteraceae fam. nov. within the order Ktedonobacterales isolated from Tengu-no-mugimeshi.</title>
        <authorList>
            <person name="Wang C.M."/>
            <person name="Zheng Y."/>
            <person name="Sakai Y."/>
            <person name="Toyoda A."/>
            <person name="Minakuchi Y."/>
            <person name="Abe K."/>
            <person name="Yokota A."/>
            <person name="Yabe S."/>
        </authorList>
    </citation>
    <scope>NUCLEOTIDE SEQUENCE [LARGE SCALE GENOMIC DNA]</scope>
    <source>
        <strain evidence="3">Uno16</strain>
    </source>
</reference>
<evidence type="ECO:0000313" key="3">
    <source>
        <dbReference type="Proteomes" id="UP000287171"/>
    </source>
</evidence>
<organism evidence="2 3">
    <name type="scientific">Dictyobacter alpinus</name>
    <dbReference type="NCBI Taxonomy" id="2014873"/>
    <lineage>
        <taxon>Bacteria</taxon>
        <taxon>Bacillati</taxon>
        <taxon>Chloroflexota</taxon>
        <taxon>Ktedonobacteria</taxon>
        <taxon>Ktedonobacterales</taxon>
        <taxon>Dictyobacteraceae</taxon>
        <taxon>Dictyobacter</taxon>
    </lineage>
</organism>
<proteinExistence type="predicted"/>